<protein>
    <recommendedName>
        <fullName evidence="3">Sulfatase</fullName>
    </recommendedName>
</protein>
<dbReference type="OrthoDB" id="127333at2"/>
<dbReference type="InterPro" id="IPR010869">
    <property type="entry name" value="DUF1501"/>
</dbReference>
<accession>A0A5B9WE79</accession>
<dbReference type="SUPFAM" id="SSF53649">
    <property type="entry name" value="Alkaline phosphatase-like"/>
    <property type="match status" value="1"/>
</dbReference>
<keyword evidence="2" id="KW-1185">Reference proteome</keyword>
<dbReference type="EMBL" id="CP042997">
    <property type="protein sequence ID" value="QEH38956.1"/>
    <property type="molecule type" value="Genomic_DNA"/>
</dbReference>
<dbReference type="PROSITE" id="PS51318">
    <property type="entry name" value="TAT"/>
    <property type="match status" value="1"/>
</dbReference>
<evidence type="ECO:0008006" key="3">
    <source>
        <dbReference type="Google" id="ProtNLM"/>
    </source>
</evidence>
<evidence type="ECO:0000313" key="2">
    <source>
        <dbReference type="Proteomes" id="UP000324233"/>
    </source>
</evidence>
<dbReference type="InterPro" id="IPR006311">
    <property type="entry name" value="TAT_signal"/>
</dbReference>
<organism evidence="1 2">
    <name type="scientific">Aquisphaera giovannonii</name>
    <dbReference type="NCBI Taxonomy" id="406548"/>
    <lineage>
        <taxon>Bacteria</taxon>
        <taxon>Pseudomonadati</taxon>
        <taxon>Planctomycetota</taxon>
        <taxon>Planctomycetia</taxon>
        <taxon>Isosphaerales</taxon>
        <taxon>Isosphaeraceae</taxon>
        <taxon>Aquisphaera</taxon>
    </lineage>
</organism>
<dbReference type="PANTHER" id="PTHR43737">
    <property type="entry name" value="BLL7424 PROTEIN"/>
    <property type="match status" value="1"/>
</dbReference>
<name>A0A5B9WE79_9BACT</name>
<dbReference type="InterPro" id="IPR017850">
    <property type="entry name" value="Alkaline_phosphatase_core_sf"/>
</dbReference>
<proteinExistence type="predicted"/>
<reference evidence="1 2" key="1">
    <citation type="submission" date="2019-08" db="EMBL/GenBank/DDBJ databases">
        <title>Deep-cultivation of Planctomycetes and their phenomic and genomic characterization uncovers novel biology.</title>
        <authorList>
            <person name="Wiegand S."/>
            <person name="Jogler M."/>
            <person name="Boedeker C."/>
            <person name="Pinto D."/>
            <person name="Vollmers J."/>
            <person name="Rivas-Marin E."/>
            <person name="Kohn T."/>
            <person name="Peeters S.H."/>
            <person name="Heuer A."/>
            <person name="Rast P."/>
            <person name="Oberbeckmann S."/>
            <person name="Bunk B."/>
            <person name="Jeske O."/>
            <person name="Meyerdierks A."/>
            <person name="Storesund J.E."/>
            <person name="Kallscheuer N."/>
            <person name="Luecker S."/>
            <person name="Lage O.M."/>
            <person name="Pohl T."/>
            <person name="Merkel B.J."/>
            <person name="Hornburger P."/>
            <person name="Mueller R.-W."/>
            <person name="Bruemmer F."/>
            <person name="Labrenz M."/>
            <person name="Spormann A.M."/>
            <person name="Op den Camp H."/>
            <person name="Overmann J."/>
            <person name="Amann R."/>
            <person name="Jetten M.S.M."/>
            <person name="Mascher T."/>
            <person name="Medema M.H."/>
            <person name="Devos D.P."/>
            <person name="Kaster A.-K."/>
            <person name="Ovreas L."/>
            <person name="Rohde M."/>
            <person name="Galperin M.Y."/>
            <person name="Jogler C."/>
        </authorList>
    </citation>
    <scope>NUCLEOTIDE SEQUENCE [LARGE SCALE GENOMIC DNA]</scope>
    <source>
        <strain evidence="1 2">OJF2</strain>
    </source>
</reference>
<dbReference type="KEGG" id="agv:OJF2_75660"/>
<evidence type="ECO:0000313" key="1">
    <source>
        <dbReference type="EMBL" id="QEH38956.1"/>
    </source>
</evidence>
<sequence>MNEHASTGPPSRRDFLMQLGGGLGGIALAPILAGDSLGAGRRELDAGLHHPAKARRIIQLFMNGGASPMDTFDYKPELGRLHGRMIGPKEKPEGFTAPAGAVMKSPFAFKQHGESGRWVSSVFPHQAKWVDGMAFLMAMSSKTNVHGPGSYMMNTGFTLPGFPCMGAWISYALGSLADELPAFVVLPDPRGLPYNQKGNFSAGFLPAKHQGTVINASSPRPVPDLFASARYPFAAGGADRDGLALLRAMNRAHADARPGDTRLEARIAACELAARMQLSAPEAFDLSREGPAVRRGYGLDDPVTEDFGRRCLLARRLIERGTRVVQVWSGPQGAANNWDNHASIATELPPIAASVDRPIAGLLADLTARGLMDDTLVVWTTEFGRTPFGQGSLGRDHNGGSFVTWLAGAGIRSGASHGRSDDLGYRAAEGQAYCYDLHATILHLMGIDHARLTFRNAGIDRRLTDVHGRVIREVLAA</sequence>
<dbReference type="Proteomes" id="UP000324233">
    <property type="component" value="Chromosome"/>
</dbReference>
<dbReference type="Pfam" id="PF07394">
    <property type="entry name" value="DUF1501"/>
    <property type="match status" value="1"/>
</dbReference>
<gene>
    <name evidence="1" type="ORF">OJF2_75660</name>
</gene>
<dbReference type="PANTHER" id="PTHR43737:SF1">
    <property type="entry name" value="DUF1501 DOMAIN-CONTAINING PROTEIN"/>
    <property type="match status" value="1"/>
</dbReference>
<dbReference type="AlphaFoldDB" id="A0A5B9WE79"/>
<dbReference type="RefSeq" id="WP_148598332.1">
    <property type="nucleotide sequence ID" value="NZ_CP042997.1"/>
</dbReference>